<evidence type="ECO:0000256" key="2">
    <source>
        <dbReference type="ARBA" id="ARBA00022490"/>
    </source>
</evidence>
<evidence type="ECO:0000256" key="1">
    <source>
        <dbReference type="ARBA" id="ARBA00004496"/>
    </source>
</evidence>
<dbReference type="Proteomes" id="UP000694555">
    <property type="component" value="Unplaced"/>
</dbReference>
<dbReference type="GO" id="GO:0000922">
    <property type="term" value="C:spindle pole"/>
    <property type="evidence" value="ECO:0007669"/>
    <property type="project" value="TreeGrafter"/>
</dbReference>
<organism evidence="8 9">
    <name type="scientific">Buteo japonicus</name>
    <dbReference type="NCBI Taxonomy" id="224669"/>
    <lineage>
        <taxon>Eukaryota</taxon>
        <taxon>Metazoa</taxon>
        <taxon>Chordata</taxon>
        <taxon>Craniata</taxon>
        <taxon>Vertebrata</taxon>
        <taxon>Euteleostomi</taxon>
        <taxon>Archelosauria</taxon>
        <taxon>Archosauria</taxon>
        <taxon>Dinosauria</taxon>
        <taxon>Saurischia</taxon>
        <taxon>Theropoda</taxon>
        <taxon>Coelurosauria</taxon>
        <taxon>Aves</taxon>
        <taxon>Neognathae</taxon>
        <taxon>Neoaves</taxon>
        <taxon>Telluraves</taxon>
        <taxon>Accipitrimorphae</taxon>
        <taxon>Accipitriformes</taxon>
        <taxon>Accipitridae</taxon>
        <taxon>Accipitrinae</taxon>
        <taxon>Buteo</taxon>
    </lineage>
</organism>
<protein>
    <recommendedName>
        <fullName evidence="7">Nuclear mitotic apparatus protein 1 N-terminal hook domain-containing protein</fullName>
    </recommendedName>
</protein>
<dbReference type="GO" id="GO:0005876">
    <property type="term" value="C:spindle microtubule"/>
    <property type="evidence" value="ECO:0007669"/>
    <property type="project" value="TreeGrafter"/>
</dbReference>
<dbReference type="InterPro" id="IPR048724">
    <property type="entry name" value="NuMA_N_HOOK"/>
</dbReference>
<evidence type="ECO:0000256" key="5">
    <source>
        <dbReference type="SAM" id="Coils"/>
    </source>
</evidence>
<evidence type="ECO:0000313" key="9">
    <source>
        <dbReference type="Proteomes" id="UP000694555"/>
    </source>
</evidence>
<dbReference type="InterPro" id="IPR051841">
    <property type="entry name" value="MT-Golgi_org_protein"/>
</dbReference>
<keyword evidence="2" id="KW-0963">Cytoplasm</keyword>
<keyword evidence="9" id="KW-1185">Reference proteome</keyword>
<proteinExistence type="predicted"/>
<keyword evidence="3" id="KW-0597">Phosphoprotein</keyword>
<dbReference type="Ensembl" id="ENSBJAT00000001676.1">
    <property type="protein sequence ID" value="ENSBJAP00000001634.1"/>
    <property type="gene ID" value="ENSBJAG00000001243.1"/>
</dbReference>
<dbReference type="Pfam" id="PF21670">
    <property type="entry name" value="HOOK_N_NuMA"/>
    <property type="match status" value="1"/>
</dbReference>
<dbReference type="AlphaFoldDB" id="A0A8C0AND4"/>
<evidence type="ECO:0000313" key="8">
    <source>
        <dbReference type="Ensembl" id="ENSBJAP00000001634.1"/>
    </source>
</evidence>
<comment type="subcellular location">
    <subcellularLocation>
        <location evidence="1">Cytoplasm</location>
    </subcellularLocation>
</comment>
<dbReference type="PANTHER" id="PTHR18902:SF24">
    <property type="entry name" value="NUCLEAR MITOTIC APPARATUS PROTEIN 1"/>
    <property type="match status" value="1"/>
</dbReference>
<dbReference type="CDD" id="cd22224">
    <property type="entry name" value="HkD_NuMA"/>
    <property type="match status" value="1"/>
</dbReference>
<feature type="coiled-coil region" evidence="5">
    <location>
        <begin position="222"/>
        <end position="249"/>
    </location>
</feature>
<keyword evidence="4 5" id="KW-0175">Coiled coil</keyword>
<reference evidence="8" key="1">
    <citation type="submission" date="2025-08" db="UniProtKB">
        <authorList>
            <consortium name="Ensembl"/>
        </authorList>
    </citation>
    <scope>IDENTIFICATION</scope>
</reference>
<accession>A0A8C0AND4</accession>
<evidence type="ECO:0000256" key="4">
    <source>
        <dbReference type="ARBA" id="ARBA00023054"/>
    </source>
</evidence>
<name>A0A8C0AND4_9AVES</name>
<dbReference type="GO" id="GO:0005737">
    <property type="term" value="C:cytoplasm"/>
    <property type="evidence" value="ECO:0007669"/>
    <property type="project" value="UniProtKB-SubCell"/>
</dbReference>
<dbReference type="GO" id="GO:0008017">
    <property type="term" value="F:microtubule binding"/>
    <property type="evidence" value="ECO:0007669"/>
    <property type="project" value="TreeGrafter"/>
</dbReference>
<evidence type="ECO:0000256" key="6">
    <source>
        <dbReference type="SAM" id="MobiDB-lite"/>
    </source>
</evidence>
<dbReference type="GO" id="GO:0000132">
    <property type="term" value="P:establishment of mitotic spindle orientation"/>
    <property type="evidence" value="ECO:0007669"/>
    <property type="project" value="TreeGrafter"/>
</dbReference>
<evidence type="ECO:0000259" key="7">
    <source>
        <dbReference type="Pfam" id="PF21670"/>
    </source>
</evidence>
<reference evidence="8" key="2">
    <citation type="submission" date="2025-09" db="UniProtKB">
        <authorList>
            <consortium name="Ensembl"/>
        </authorList>
    </citation>
    <scope>IDENTIFICATION</scope>
</reference>
<evidence type="ECO:0000256" key="3">
    <source>
        <dbReference type="ARBA" id="ARBA00022553"/>
    </source>
</evidence>
<feature type="domain" description="Nuclear mitotic apparatus protein 1 N-terminal hook" evidence="7">
    <location>
        <begin position="68"/>
        <end position="181"/>
    </location>
</feature>
<dbReference type="GO" id="GO:0005813">
    <property type="term" value="C:centrosome"/>
    <property type="evidence" value="ECO:0007669"/>
    <property type="project" value="TreeGrafter"/>
</dbReference>
<sequence>MFVGAAGSVCACSRAWRGWLLLHHPPWHEGVGQAGVALPESQPLARQALLQKKHRSFKSLGKTLTQPVHSSSHRSEEGESVLEQPLPERVSFIRGFLQKHCKHKSATENLVSAQKLLEGEELALAKVAVLLLYHTSMSCKSPREWYEFDYKTQVELASILKFVLDNEESLNENLETFLQRKGTVPRCWLRITELCGVPLCSTLSGSPSSPMGDVMQTPQFQLRRLKKQLAVERENRDELEVELAENRKLITEKGQSLVGCPGAWGGLSRAGTLPGFCDSVTALAPP</sequence>
<feature type="region of interest" description="Disordered" evidence="6">
    <location>
        <begin position="63"/>
        <end position="83"/>
    </location>
</feature>
<dbReference type="PANTHER" id="PTHR18902">
    <property type="entry name" value="NUCLEAR MITOTIC APPARATUS PROTEIN 1-RELATED"/>
    <property type="match status" value="1"/>
</dbReference>